<evidence type="ECO:0000256" key="6">
    <source>
        <dbReference type="ARBA" id="ARBA00023163"/>
    </source>
</evidence>
<proteinExistence type="inferred from homology"/>
<evidence type="ECO:0000256" key="2">
    <source>
        <dbReference type="ARBA" id="ARBA00005510"/>
    </source>
</evidence>
<evidence type="ECO:0000259" key="10">
    <source>
        <dbReference type="PROSITE" id="PS50888"/>
    </source>
</evidence>
<keyword evidence="5" id="KW-0238">DNA-binding</keyword>
<dbReference type="InterPro" id="IPR054502">
    <property type="entry name" value="bHLH-TF_ACT-like_plant"/>
</dbReference>
<sequence>MPGTSPKFRTKGSLVICTSLSSLSTVLLLPAQSTVLHLHTNTGAGALPCQRENSDDSAGPLSSAALPSAPAPLRGHSHPKKARTPSPSRGAAMLPPFGNPLWAQDGCGAQQQRQQDAPPPTPMMLGTTQPLGQQQQNLLALAQVADLGGGVFSTPPVLDDDWYFNSAAGAGAQGSLLLAPPGQGPPGLSLGAGSSQMFSLFNMGGGATYDLHGFDLGLSGGGGVSGGEMVSFAGAGSVSNSSPLPLIPAGNAGLLGSFGGFGTAPAQMPDFGGLVGFDMFSNGTGAGSSAPAPPASASLTAPFSARGKAAVLRPLEIFPPVGAQPTLFQKRALRRNAGEEDDDKKRKAEALAAAAGAASAGGGDTVLDDADDDDGGSIDASGLNYDSEDARCVEESGKKDDKDSNANSTVIAGGAGDGKGKRKGMPAKNLMAERRRRKKLNDRLYMLRSVVPKISKMDRASILGDAIEYLKELLQKINDLQNELESPPSTASLPPTPTSFHPLTPTLPTLPSRVKEELCTSAMPSPTSQQPRVEVRMREGQAVNIHMFCARRPGLLLNAMKAIEGLGLDVQQAVVSCFNGFTLDVFKAELCKDGPGLMPEEIKTVLMQSAGFHGVM</sequence>
<keyword evidence="3" id="KW-0217">Developmental protein</keyword>
<dbReference type="GO" id="GO:0046983">
    <property type="term" value="F:protein dimerization activity"/>
    <property type="evidence" value="ECO:0007669"/>
    <property type="project" value="InterPro"/>
</dbReference>
<feature type="signal peptide" evidence="9">
    <location>
        <begin position="1"/>
        <end position="28"/>
    </location>
</feature>
<gene>
    <name evidence="11" type="ORF">PAHAL_8G191900</name>
</gene>
<reference evidence="11" key="1">
    <citation type="submission" date="2018-04" db="EMBL/GenBank/DDBJ databases">
        <title>WGS assembly of Panicum hallii.</title>
        <authorList>
            <person name="Lovell J."/>
            <person name="Jenkins J."/>
            <person name="Lowry D."/>
            <person name="Mamidi S."/>
            <person name="Sreedasyam A."/>
            <person name="Weng X."/>
            <person name="Barry K."/>
            <person name="Bonette J."/>
            <person name="Campitelli B."/>
            <person name="Daum C."/>
            <person name="Gordon S."/>
            <person name="Gould B."/>
            <person name="Lipzen A."/>
            <person name="Macqueen A."/>
            <person name="Palacio-Mejia J."/>
            <person name="Plott C."/>
            <person name="Shakirov E."/>
            <person name="Shu S."/>
            <person name="Yoshinaga Y."/>
            <person name="Zane M."/>
            <person name="Rokhsar D."/>
            <person name="Grimwood J."/>
            <person name="Schmutz J."/>
            <person name="Juenger T."/>
        </authorList>
    </citation>
    <scope>NUCLEOTIDE SEQUENCE [LARGE SCALE GENOMIC DNA]</scope>
    <source>
        <strain evidence="11">FIL2</strain>
    </source>
</reference>
<feature type="chain" id="PRO_5015626461" description="BHLH domain-containing protein" evidence="9">
    <location>
        <begin position="29"/>
        <end position="616"/>
    </location>
</feature>
<feature type="region of interest" description="Disordered" evidence="8">
    <location>
        <begin position="47"/>
        <end position="121"/>
    </location>
</feature>
<keyword evidence="6" id="KW-0804">Transcription</keyword>
<feature type="compositionally biased region" description="Low complexity" evidence="8">
    <location>
        <begin position="57"/>
        <end position="73"/>
    </location>
</feature>
<dbReference type="AlphaFoldDB" id="A0A2T8I9F9"/>
<dbReference type="Proteomes" id="UP000243499">
    <property type="component" value="Chromosome 8"/>
</dbReference>
<dbReference type="GO" id="GO:0003700">
    <property type="term" value="F:DNA-binding transcription factor activity"/>
    <property type="evidence" value="ECO:0007669"/>
    <property type="project" value="TreeGrafter"/>
</dbReference>
<organism evidence="11">
    <name type="scientific">Panicum hallii</name>
    <dbReference type="NCBI Taxonomy" id="206008"/>
    <lineage>
        <taxon>Eukaryota</taxon>
        <taxon>Viridiplantae</taxon>
        <taxon>Streptophyta</taxon>
        <taxon>Embryophyta</taxon>
        <taxon>Tracheophyta</taxon>
        <taxon>Spermatophyta</taxon>
        <taxon>Magnoliopsida</taxon>
        <taxon>Liliopsida</taxon>
        <taxon>Poales</taxon>
        <taxon>Poaceae</taxon>
        <taxon>PACMAD clade</taxon>
        <taxon>Panicoideae</taxon>
        <taxon>Panicodae</taxon>
        <taxon>Paniceae</taxon>
        <taxon>Panicinae</taxon>
        <taxon>Panicum</taxon>
        <taxon>Panicum sect. Panicum</taxon>
    </lineage>
</organism>
<feature type="domain" description="BHLH" evidence="10">
    <location>
        <begin position="424"/>
        <end position="473"/>
    </location>
</feature>
<accession>A0A2T8I9F9</accession>
<feature type="compositionally biased region" description="Acidic residues" evidence="8">
    <location>
        <begin position="366"/>
        <end position="376"/>
    </location>
</feature>
<name>A0A2T8I9F9_9POAL</name>
<comment type="similarity">
    <text evidence="2">Belongs to the bHLH protein family.</text>
</comment>
<evidence type="ECO:0000256" key="7">
    <source>
        <dbReference type="ARBA" id="ARBA00023242"/>
    </source>
</evidence>
<feature type="compositionally biased region" description="Basic and acidic residues" evidence="8">
    <location>
        <begin position="388"/>
        <end position="404"/>
    </location>
</feature>
<evidence type="ECO:0000256" key="4">
    <source>
        <dbReference type="ARBA" id="ARBA00023015"/>
    </source>
</evidence>
<dbReference type="GO" id="GO:0005634">
    <property type="term" value="C:nucleus"/>
    <property type="evidence" value="ECO:0007669"/>
    <property type="project" value="UniProtKB-SubCell"/>
</dbReference>
<evidence type="ECO:0000256" key="8">
    <source>
        <dbReference type="SAM" id="MobiDB-lite"/>
    </source>
</evidence>
<dbReference type="FunFam" id="4.10.280.10:FF:000066">
    <property type="entry name" value="BHLH transcription factor"/>
    <property type="match status" value="1"/>
</dbReference>
<keyword evidence="4" id="KW-0805">Transcription regulation</keyword>
<dbReference type="EMBL" id="CM008053">
    <property type="protein sequence ID" value="PVH34312.1"/>
    <property type="molecule type" value="Genomic_DNA"/>
</dbReference>
<dbReference type="PANTHER" id="PTHR31945:SF143">
    <property type="entry name" value="HELIX-LOOP-HELIX DNA-BINDING DOMAIN CONTAINING PROTEIN, EXPRESSED"/>
    <property type="match status" value="1"/>
</dbReference>
<dbReference type="Pfam" id="PF00010">
    <property type="entry name" value="HLH"/>
    <property type="match status" value="1"/>
</dbReference>
<evidence type="ECO:0000256" key="3">
    <source>
        <dbReference type="ARBA" id="ARBA00022473"/>
    </source>
</evidence>
<dbReference type="PANTHER" id="PTHR31945">
    <property type="entry name" value="TRANSCRIPTION FACTOR SCREAM2-RELATED"/>
    <property type="match status" value="1"/>
</dbReference>
<evidence type="ECO:0000256" key="5">
    <source>
        <dbReference type="ARBA" id="ARBA00023125"/>
    </source>
</evidence>
<dbReference type="Gene3D" id="4.10.280.10">
    <property type="entry name" value="Helix-loop-helix DNA-binding domain"/>
    <property type="match status" value="1"/>
</dbReference>
<dbReference type="InterPro" id="IPR051358">
    <property type="entry name" value="TF_AMS/ICE1/BHLH6-like"/>
</dbReference>
<dbReference type="InterPro" id="IPR036638">
    <property type="entry name" value="HLH_DNA-bd_sf"/>
</dbReference>
<dbReference type="Gramene" id="PVH34312">
    <property type="protein sequence ID" value="PVH34312"/>
    <property type="gene ID" value="PAHAL_8G191900"/>
</dbReference>
<comment type="subcellular location">
    <subcellularLocation>
        <location evidence="1">Nucleus</location>
    </subcellularLocation>
</comment>
<evidence type="ECO:0000313" key="11">
    <source>
        <dbReference type="EMBL" id="PVH34312.1"/>
    </source>
</evidence>
<dbReference type="Pfam" id="PF22754">
    <property type="entry name" value="bHLH-TF_ACT-like_plant"/>
    <property type="match status" value="1"/>
</dbReference>
<evidence type="ECO:0000256" key="9">
    <source>
        <dbReference type="SAM" id="SignalP"/>
    </source>
</evidence>
<dbReference type="PROSITE" id="PS50888">
    <property type="entry name" value="BHLH"/>
    <property type="match status" value="1"/>
</dbReference>
<dbReference type="CDD" id="cd04873">
    <property type="entry name" value="ACT_UUR-ACR-like"/>
    <property type="match status" value="1"/>
</dbReference>
<evidence type="ECO:0000256" key="1">
    <source>
        <dbReference type="ARBA" id="ARBA00004123"/>
    </source>
</evidence>
<feature type="region of interest" description="Disordered" evidence="8">
    <location>
        <begin position="359"/>
        <end position="428"/>
    </location>
</feature>
<keyword evidence="9" id="KW-0732">Signal</keyword>
<keyword evidence="7" id="KW-0539">Nucleus</keyword>
<dbReference type="InterPro" id="IPR011598">
    <property type="entry name" value="bHLH_dom"/>
</dbReference>
<protein>
    <recommendedName>
        <fullName evidence="10">BHLH domain-containing protein</fullName>
    </recommendedName>
</protein>
<dbReference type="SUPFAM" id="SSF47459">
    <property type="entry name" value="HLH, helix-loop-helix DNA-binding domain"/>
    <property type="match status" value="1"/>
</dbReference>
<feature type="compositionally biased region" description="Low complexity" evidence="8">
    <location>
        <begin position="103"/>
        <end position="116"/>
    </location>
</feature>
<dbReference type="CDD" id="cd11443">
    <property type="entry name" value="bHLH_AtAMS_like"/>
    <property type="match status" value="1"/>
</dbReference>
<dbReference type="GO" id="GO:0043565">
    <property type="term" value="F:sequence-specific DNA binding"/>
    <property type="evidence" value="ECO:0007669"/>
    <property type="project" value="TreeGrafter"/>
</dbReference>
<dbReference type="SMART" id="SM00353">
    <property type="entry name" value="HLH"/>
    <property type="match status" value="1"/>
</dbReference>